<accession>A0A4C1TI24</accession>
<sequence>MFGTLTQVLHMYTANGANCVHRQVGFRWSANTDAPALRRRRVFGEKLFSLVPLTPARHPLNWLQPTLICTTRADQALESEGGRGGSHIPVRTASNIAADPGGSWGHDLLDPSLRPTN</sequence>
<reference evidence="2 3" key="1">
    <citation type="journal article" date="2019" name="Commun. Biol.">
        <title>The bagworm genome reveals a unique fibroin gene that provides high tensile strength.</title>
        <authorList>
            <person name="Kono N."/>
            <person name="Nakamura H."/>
            <person name="Ohtoshi R."/>
            <person name="Tomita M."/>
            <person name="Numata K."/>
            <person name="Arakawa K."/>
        </authorList>
    </citation>
    <scope>NUCLEOTIDE SEQUENCE [LARGE SCALE GENOMIC DNA]</scope>
</reference>
<gene>
    <name evidence="2" type="ORF">EVAR_102809_1</name>
</gene>
<dbReference type="EMBL" id="BGZK01000061">
    <property type="protein sequence ID" value="GBP14142.1"/>
    <property type="molecule type" value="Genomic_DNA"/>
</dbReference>
<evidence type="ECO:0000256" key="1">
    <source>
        <dbReference type="SAM" id="MobiDB-lite"/>
    </source>
</evidence>
<organism evidence="2 3">
    <name type="scientific">Eumeta variegata</name>
    <name type="common">Bagworm moth</name>
    <name type="synonym">Eumeta japonica</name>
    <dbReference type="NCBI Taxonomy" id="151549"/>
    <lineage>
        <taxon>Eukaryota</taxon>
        <taxon>Metazoa</taxon>
        <taxon>Ecdysozoa</taxon>
        <taxon>Arthropoda</taxon>
        <taxon>Hexapoda</taxon>
        <taxon>Insecta</taxon>
        <taxon>Pterygota</taxon>
        <taxon>Neoptera</taxon>
        <taxon>Endopterygota</taxon>
        <taxon>Lepidoptera</taxon>
        <taxon>Glossata</taxon>
        <taxon>Ditrysia</taxon>
        <taxon>Tineoidea</taxon>
        <taxon>Psychidae</taxon>
        <taxon>Oiketicinae</taxon>
        <taxon>Eumeta</taxon>
    </lineage>
</organism>
<proteinExistence type="predicted"/>
<protein>
    <submittedName>
        <fullName evidence="2">Uncharacterized protein</fullName>
    </submittedName>
</protein>
<dbReference type="AlphaFoldDB" id="A0A4C1TI24"/>
<evidence type="ECO:0000313" key="3">
    <source>
        <dbReference type="Proteomes" id="UP000299102"/>
    </source>
</evidence>
<feature type="region of interest" description="Disordered" evidence="1">
    <location>
        <begin position="78"/>
        <end position="117"/>
    </location>
</feature>
<evidence type="ECO:0000313" key="2">
    <source>
        <dbReference type="EMBL" id="GBP14142.1"/>
    </source>
</evidence>
<dbReference type="Proteomes" id="UP000299102">
    <property type="component" value="Unassembled WGS sequence"/>
</dbReference>
<comment type="caution">
    <text evidence="2">The sequence shown here is derived from an EMBL/GenBank/DDBJ whole genome shotgun (WGS) entry which is preliminary data.</text>
</comment>
<keyword evidence="3" id="KW-1185">Reference proteome</keyword>
<name>A0A4C1TI24_EUMVA</name>